<proteinExistence type="predicted"/>
<gene>
    <name evidence="2" type="ORF">PGTUg99_017101</name>
</gene>
<name>A0A5B0RWM8_PUCGR</name>
<sequence>MIKGPRAESFQLEVPSLRLTPPQPRAENDSARGRARRVTSSRDLELSLFSSRSPPFALPHHDLELKTIQLESHIIKGPRAESFQLEVPSLGLSHHDLKLKTIQLEVLQSSIIPKTDLELNPSQPARGQSTGDLEVSSFQLEVDSLSLNP</sequence>
<reference evidence="2 3" key="1">
    <citation type="submission" date="2019-05" db="EMBL/GenBank/DDBJ databases">
        <title>Emergence of the Ug99 lineage of the wheat stem rust pathogen through somatic hybridization.</title>
        <authorList>
            <person name="Li F."/>
            <person name="Upadhyaya N.M."/>
            <person name="Sperschneider J."/>
            <person name="Matny O."/>
            <person name="Nguyen-Phuc H."/>
            <person name="Mago R."/>
            <person name="Raley C."/>
            <person name="Miller M.E."/>
            <person name="Silverstein K.A.T."/>
            <person name="Henningsen E."/>
            <person name="Hirsch C.D."/>
            <person name="Visser B."/>
            <person name="Pretorius Z.A."/>
            <person name="Steffenson B.J."/>
            <person name="Schwessinger B."/>
            <person name="Dodds P.N."/>
            <person name="Figueroa M."/>
        </authorList>
    </citation>
    <scope>NUCLEOTIDE SEQUENCE [LARGE SCALE GENOMIC DNA]</scope>
    <source>
        <strain evidence="2 3">Ug99</strain>
    </source>
</reference>
<organism evidence="2 3">
    <name type="scientific">Puccinia graminis f. sp. tritici</name>
    <dbReference type="NCBI Taxonomy" id="56615"/>
    <lineage>
        <taxon>Eukaryota</taxon>
        <taxon>Fungi</taxon>
        <taxon>Dikarya</taxon>
        <taxon>Basidiomycota</taxon>
        <taxon>Pucciniomycotina</taxon>
        <taxon>Pucciniomycetes</taxon>
        <taxon>Pucciniales</taxon>
        <taxon>Pucciniaceae</taxon>
        <taxon>Puccinia</taxon>
    </lineage>
</organism>
<accession>A0A5B0RWM8</accession>
<evidence type="ECO:0000313" key="3">
    <source>
        <dbReference type="Proteomes" id="UP000325313"/>
    </source>
</evidence>
<dbReference type="Proteomes" id="UP000325313">
    <property type="component" value="Unassembled WGS sequence"/>
</dbReference>
<dbReference type="EMBL" id="VDEP01000112">
    <property type="protein sequence ID" value="KAA1130190.1"/>
    <property type="molecule type" value="Genomic_DNA"/>
</dbReference>
<feature type="region of interest" description="Disordered" evidence="1">
    <location>
        <begin position="1"/>
        <end position="42"/>
    </location>
</feature>
<protein>
    <submittedName>
        <fullName evidence="2">Uncharacterized protein</fullName>
    </submittedName>
</protein>
<dbReference type="AlphaFoldDB" id="A0A5B0RWM8"/>
<evidence type="ECO:0000256" key="1">
    <source>
        <dbReference type="SAM" id="MobiDB-lite"/>
    </source>
</evidence>
<evidence type="ECO:0000313" key="2">
    <source>
        <dbReference type="EMBL" id="KAA1130190.1"/>
    </source>
</evidence>
<comment type="caution">
    <text evidence="2">The sequence shown here is derived from an EMBL/GenBank/DDBJ whole genome shotgun (WGS) entry which is preliminary data.</text>
</comment>